<name>A0A0S3RXV2_PHAAN</name>
<evidence type="ECO:0000313" key="3">
    <source>
        <dbReference type="Proteomes" id="UP000291084"/>
    </source>
</evidence>
<dbReference type="Proteomes" id="UP000291084">
    <property type="component" value="Chromosome 4"/>
</dbReference>
<dbReference type="AlphaFoldDB" id="A0A0S3RXV2"/>
<protein>
    <recommendedName>
        <fullName evidence="1">PPM-type phosphatase domain-containing protein</fullName>
    </recommendedName>
</protein>
<reference evidence="2 3" key="1">
    <citation type="journal article" date="2015" name="Sci. Rep.">
        <title>The power of single molecule real-time sequencing technology in the de novo assembly of a eukaryotic genome.</title>
        <authorList>
            <person name="Sakai H."/>
            <person name="Naito K."/>
            <person name="Ogiso-Tanaka E."/>
            <person name="Takahashi Y."/>
            <person name="Iseki K."/>
            <person name="Muto C."/>
            <person name="Satou K."/>
            <person name="Teruya K."/>
            <person name="Shiroma A."/>
            <person name="Shimoji M."/>
            <person name="Hirano T."/>
            <person name="Itoh T."/>
            <person name="Kaga A."/>
            <person name="Tomooka N."/>
        </authorList>
    </citation>
    <scope>NUCLEOTIDE SEQUENCE [LARGE SCALE GENOMIC DNA]</scope>
    <source>
        <strain evidence="3">cv. Shumari</strain>
    </source>
</reference>
<accession>A0A0S3RXV2</accession>
<dbReference type="EMBL" id="AP015037">
    <property type="protein sequence ID" value="BAT85345.1"/>
    <property type="molecule type" value="Genomic_DNA"/>
</dbReference>
<dbReference type="InterPro" id="IPR001932">
    <property type="entry name" value="PPM-type_phosphatase-like_dom"/>
</dbReference>
<feature type="domain" description="PPM-type phosphatase" evidence="1">
    <location>
        <begin position="1"/>
        <end position="101"/>
    </location>
</feature>
<dbReference type="InterPro" id="IPR015655">
    <property type="entry name" value="PP2C"/>
</dbReference>
<proteinExistence type="predicted"/>
<gene>
    <name evidence="2" type="primary">Vigan.04G288000</name>
    <name evidence="2" type="ORF">VIGAN_04288000</name>
</gene>
<dbReference type="PROSITE" id="PS51746">
    <property type="entry name" value="PPM_2"/>
    <property type="match status" value="1"/>
</dbReference>
<dbReference type="InterPro" id="IPR036457">
    <property type="entry name" value="PPM-type-like_dom_sf"/>
</dbReference>
<organism evidence="2 3">
    <name type="scientific">Vigna angularis var. angularis</name>
    <dbReference type="NCBI Taxonomy" id="157739"/>
    <lineage>
        <taxon>Eukaryota</taxon>
        <taxon>Viridiplantae</taxon>
        <taxon>Streptophyta</taxon>
        <taxon>Embryophyta</taxon>
        <taxon>Tracheophyta</taxon>
        <taxon>Spermatophyta</taxon>
        <taxon>Magnoliopsida</taxon>
        <taxon>eudicotyledons</taxon>
        <taxon>Gunneridae</taxon>
        <taxon>Pentapetalae</taxon>
        <taxon>rosids</taxon>
        <taxon>fabids</taxon>
        <taxon>Fabales</taxon>
        <taxon>Fabaceae</taxon>
        <taxon>Papilionoideae</taxon>
        <taxon>50 kb inversion clade</taxon>
        <taxon>NPAAA clade</taxon>
        <taxon>indigoferoid/millettioid clade</taxon>
        <taxon>Phaseoleae</taxon>
        <taxon>Vigna</taxon>
    </lineage>
</organism>
<evidence type="ECO:0000259" key="1">
    <source>
        <dbReference type="PROSITE" id="PS51746"/>
    </source>
</evidence>
<dbReference type="Gene3D" id="3.60.40.10">
    <property type="entry name" value="PPM-type phosphatase domain"/>
    <property type="match status" value="1"/>
</dbReference>
<keyword evidence="3" id="KW-1185">Reference proteome</keyword>
<dbReference type="PANTHER" id="PTHR47992">
    <property type="entry name" value="PROTEIN PHOSPHATASE"/>
    <property type="match status" value="1"/>
</dbReference>
<dbReference type="Pfam" id="PF00481">
    <property type="entry name" value="PP2C"/>
    <property type="match status" value="1"/>
</dbReference>
<dbReference type="SUPFAM" id="SSF81606">
    <property type="entry name" value="PP2C-like"/>
    <property type="match status" value="1"/>
</dbReference>
<sequence>MKPPLTVPVLSAEPTLNTRVLTSDDKFLIFASDGLWEHLTNQQAAEIVHLNPRRGIARRLIKAAVQSAAKRANMEYRALRDLQGGSRRVYHDDITVVVVFLDGPSRFNVQQLSLKAFEDEAGVSEFQSLHDLM</sequence>
<dbReference type="GO" id="GO:0004722">
    <property type="term" value="F:protein serine/threonine phosphatase activity"/>
    <property type="evidence" value="ECO:0007669"/>
    <property type="project" value="InterPro"/>
</dbReference>
<evidence type="ECO:0000313" key="2">
    <source>
        <dbReference type="EMBL" id="BAT85345.1"/>
    </source>
</evidence>